<dbReference type="InterPro" id="IPR048279">
    <property type="entry name" value="MdtK-like"/>
</dbReference>
<keyword evidence="7" id="KW-0406">Ion transport</keyword>
<evidence type="ECO:0000256" key="2">
    <source>
        <dbReference type="ARBA" id="ARBA00022448"/>
    </source>
</evidence>
<dbReference type="RefSeq" id="WP_134849735.1">
    <property type="nucleotide sequence ID" value="NZ_CP197400.1"/>
</dbReference>
<dbReference type="CDD" id="cd13133">
    <property type="entry name" value="MATE_like_7"/>
    <property type="match status" value="1"/>
</dbReference>
<organism evidence="10 11">
    <name type="scientific">Porphyromonas levii</name>
    <dbReference type="NCBI Taxonomy" id="28114"/>
    <lineage>
        <taxon>Bacteria</taxon>
        <taxon>Pseudomonadati</taxon>
        <taxon>Bacteroidota</taxon>
        <taxon>Bacteroidia</taxon>
        <taxon>Bacteroidales</taxon>
        <taxon>Porphyromonadaceae</taxon>
        <taxon>Porphyromonas</taxon>
    </lineage>
</organism>
<evidence type="ECO:0000313" key="11">
    <source>
        <dbReference type="Proteomes" id="UP000297225"/>
    </source>
</evidence>
<evidence type="ECO:0000256" key="6">
    <source>
        <dbReference type="ARBA" id="ARBA00022989"/>
    </source>
</evidence>
<keyword evidence="5" id="KW-0812">Transmembrane</keyword>
<dbReference type="InterPro" id="IPR002528">
    <property type="entry name" value="MATE_fam"/>
</dbReference>
<evidence type="ECO:0000256" key="5">
    <source>
        <dbReference type="ARBA" id="ARBA00022692"/>
    </source>
</evidence>
<dbReference type="PANTHER" id="PTHR43298:SF2">
    <property type="entry name" value="FMN_FAD EXPORTER YEEO-RELATED"/>
    <property type="match status" value="1"/>
</dbReference>
<keyword evidence="3" id="KW-0050">Antiport</keyword>
<evidence type="ECO:0000313" key="10">
    <source>
        <dbReference type="EMBL" id="TFH94973.1"/>
    </source>
</evidence>
<evidence type="ECO:0000256" key="7">
    <source>
        <dbReference type="ARBA" id="ARBA00023065"/>
    </source>
</evidence>
<protein>
    <recommendedName>
        <fullName evidence="9">Multidrug-efflux transporter</fullName>
    </recommendedName>
</protein>
<dbReference type="GO" id="GO:0005886">
    <property type="term" value="C:plasma membrane"/>
    <property type="evidence" value="ECO:0007669"/>
    <property type="project" value="UniProtKB-SubCell"/>
</dbReference>
<dbReference type="Proteomes" id="UP000297225">
    <property type="component" value="Unassembled WGS sequence"/>
</dbReference>
<dbReference type="GO" id="GO:0042910">
    <property type="term" value="F:xenobiotic transmembrane transporter activity"/>
    <property type="evidence" value="ECO:0007669"/>
    <property type="project" value="InterPro"/>
</dbReference>
<dbReference type="PANTHER" id="PTHR43298">
    <property type="entry name" value="MULTIDRUG RESISTANCE PROTEIN NORM-RELATED"/>
    <property type="match status" value="1"/>
</dbReference>
<evidence type="ECO:0000256" key="3">
    <source>
        <dbReference type="ARBA" id="ARBA00022449"/>
    </source>
</evidence>
<evidence type="ECO:0000256" key="1">
    <source>
        <dbReference type="ARBA" id="ARBA00004651"/>
    </source>
</evidence>
<comment type="caution">
    <text evidence="10">The sequence shown here is derived from an EMBL/GenBank/DDBJ whole genome shotgun (WGS) entry which is preliminary data.</text>
</comment>
<evidence type="ECO:0000256" key="9">
    <source>
        <dbReference type="ARBA" id="ARBA00031636"/>
    </source>
</evidence>
<reference evidence="10 11" key="1">
    <citation type="submission" date="2019-03" db="EMBL/GenBank/DDBJ databases">
        <title>Porphyromonas levii Isolated from the Uterus of Dairy Cows.</title>
        <authorList>
            <person name="Francis A.M."/>
        </authorList>
    </citation>
    <scope>NUCLEOTIDE SEQUENCE [LARGE SCALE GENOMIC DNA]</scope>
    <source>
        <strain evidence="10 11">AF5678</strain>
    </source>
</reference>
<evidence type="ECO:0000256" key="4">
    <source>
        <dbReference type="ARBA" id="ARBA00022475"/>
    </source>
</evidence>
<keyword evidence="4" id="KW-1003">Cell membrane</keyword>
<dbReference type="EMBL" id="SPNC01000073">
    <property type="protein sequence ID" value="TFH94973.1"/>
    <property type="molecule type" value="Genomic_DNA"/>
</dbReference>
<name>A0A4Y8WNU3_9PORP</name>
<comment type="subcellular location">
    <subcellularLocation>
        <location evidence="1">Cell membrane</location>
        <topology evidence="1">Multi-pass membrane protein</topology>
    </subcellularLocation>
</comment>
<dbReference type="Pfam" id="PF01554">
    <property type="entry name" value="MatE"/>
    <property type="match status" value="2"/>
</dbReference>
<keyword evidence="11" id="KW-1185">Reference proteome</keyword>
<accession>A0A4Y8WNU3</accession>
<keyword evidence="6" id="KW-1133">Transmembrane helix</keyword>
<sequence length="446" mass="49276">MSEYKLDLTTQNILRLSWPVFISLIAQSLIGVVDTAFITRVGEIQLGGTAMGSLVYFSIYTIGWGLASGTQILTSHRYGANNKADIGRVLGQSIKLLILAALTVTTIAIVAGPTLFRGLLSSPRVAETAIEYWTYRSFGFVFAFLSATFRSFFVGIGRTKVLTLNSVVMSIVNIVLDYGLIFGNLGFPEMGVKGAAIASVAAEAASVLFYILYIRFKVDTEVFGINRSSLLALDRQLSKQLFNMSSYLMLQAFVSQSVWAIFFFMLESLGERQLAVASITRQIYVLIFMPINSYGTSVRTTVGHIVGAGQLEQLSRYMARAVRLSFGTMLIIFTFIQLFPELPLRIFTDNPDLIHDAVATLRVFSLAALIASAGNMYFNAVSSTGNTKMVFLIELINTAFYLVYGAVMVYLLGATVAMCFTVEVIYFLFIGIMSYRYITRLTKSYN</sequence>
<gene>
    <name evidence="10" type="ORF">E4P47_05565</name>
</gene>
<dbReference type="GO" id="GO:0006811">
    <property type="term" value="P:monoatomic ion transport"/>
    <property type="evidence" value="ECO:0007669"/>
    <property type="project" value="UniProtKB-KW"/>
</dbReference>
<evidence type="ECO:0000256" key="8">
    <source>
        <dbReference type="ARBA" id="ARBA00023136"/>
    </source>
</evidence>
<dbReference type="PIRSF" id="PIRSF006603">
    <property type="entry name" value="DinF"/>
    <property type="match status" value="1"/>
</dbReference>
<dbReference type="GO" id="GO:0015297">
    <property type="term" value="F:antiporter activity"/>
    <property type="evidence" value="ECO:0007669"/>
    <property type="project" value="UniProtKB-KW"/>
</dbReference>
<dbReference type="NCBIfam" id="TIGR00797">
    <property type="entry name" value="matE"/>
    <property type="match status" value="1"/>
</dbReference>
<dbReference type="STRING" id="1122973.GCA_000379925_00602"/>
<dbReference type="OrthoDB" id="9780160at2"/>
<keyword evidence="2" id="KW-0813">Transport</keyword>
<dbReference type="AlphaFoldDB" id="A0A4Y8WNU3"/>
<keyword evidence="8" id="KW-0472">Membrane</keyword>
<proteinExistence type="predicted"/>
<dbReference type="InterPro" id="IPR050222">
    <property type="entry name" value="MATE_MdtK"/>
</dbReference>